<dbReference type="EMBL" id="BNJK01000002">
    <property type="protein sequence ID" value="GHO97804.1"/>
    <property type="molecule type" value="Genomic_DNA"/>
</dbReference>
<evidence type="ECO:0000259" key="3">
    <source>
        <dbReference type="PROSITE" id="PS50977"/>
    </source>
</evidence>
<protein>
    <submittedName>
        <fullName evidence="4">TetR family transcriptional regulator</fullName>
    </submittedName>
</protein>
<dbReference type="PROSITE" id="PS50977">
    <property type="entry name" value="HTH_TETR_2"/>
    <property type="match status" value="1"/>
</dbReference>
<proteinExistence type="predicted"/>
<evidence type="ECO:0000256" key="2">
    <source>
        <dbReference type="PROSITE-ProRule" id="PRU00335"/>
    </source>
</evidence>
<dbReference type="PROSITE" id="PS01081">
    <property type="entry name" value="HTH_TETR_1"/>
    <property type="match status" value="1"/>
</dbReference>
<dbReference type="AlphaFoldDB" id="A0A8J3ITY3"/>
<name>A0A8J3ITY3_9CHLR</name>
<evidence type="ECO:0000313" key="4">
    <source>
        <dbReference type="EMBL" id="GHO97804.1"/>
    </source>
</evidence>
<evidence type="ECO:0000256" key="1">
    <source>
        <dbReference type="ARBA" id="ARBA00023125"/>
    </source>
</evidence>
<dbReference type="RefSeq" id="WP_220208585.1">
    <property type="nucleotide sequence ID" value="NZ_BNJK01000002.1"/>
</dbReference>
<dbReference type="InterPro" id="IPR001647">
    <property type="entry name" value="HTH_TetR"/>
</dbReference>
<dbReference type="GO" id="GO:0000976">
    <property type="term" value="F:transcription cis-regulatory region binding"/>
    <property type="evidence" value="ECO:0007669"/>
    <property type="project" value="TreeGrafter"/>
</dbReference>
<dbReference type="SUPFAM" id="SSF48498">
    <property type="entry name" value="Tetracyclin repressor-like, C-terminal domain"/>
    <property type="match status" value="1"/>
</dbReference>
<dbReference type="InterPro" id="IPR023772">
    <property type="entry name" value="DNA-bd_HTH_TetR-type_CS"/>
</dbReference>
<evidence type="ECO:0000313" key="5">
    <source>
        <dbReference type="Proteomes" id="UP000597444"/>
    </source>
</evidence>
<dbReference type="Pfam" id="PF00440">
    <property type="entry name" value="TetR_N"/>
    <property type="match status" value="1"/>
</dbReference>
<gene>
    <name evidence="4" type="ORF">KSF_078520</name>
</gene>
<dbReference type="Gene3D" id="1.10.10.60">
    <property type="entry name" value="Homeodomain-like"/>
    <property type="match status" value="1"/>
</dbReference>
<comment type="caution">
    <text evidence="4">The sequence shown here is derived from an EMBL/GenBank/DDBJ whole genome shotgun (WGS) entry which is preliminary data.</text>
</comment>
<keyword evidence="1 2" id="KW-0238">DNA-binding</keyword>
<dbReference type="GO" id="GO:0003700">
    <property type="term" value="F:DNA-binding transcription factor activity"/>
    <property type="evidence" value="ECO:0007669"/>
    <property type="project" value="TreeGrafter"/>
</dbReference>
<dbReference type="SUPFAM" id="SSF46689">
    <property type="entry name" value="Homeodomain-like"/>
    <property type="match status" value="1"/>
</dbReference>
<dbReference type="InterPro" id="IPR036271">
    <property type="entry name" value="Tet_transcr_reg_TetR-rel_C_sf"/>
</dbReference>
<dbReference type="PANTHER" id="PTHR30055">
    <property type="entry name" value="HTH-TYPE TRANSCRIPTIONAL REGULATOR RUTR"/>
    <property type="match status" value="1"/>
</dbReference>
<organism evidence="4 5">
    <name type="scientific">Reticulibacter mediterranei</name>
    <dbReference type="NCBI Taxonomy" id="2778369"/>
    <lineage>
        <taxon>Bacteria</taxon>
        <taxon>Bacillati</taxon>
        <taxon>Chloroflexota</taxon>
        <taxon>Ktedonobacteria</taxon>
        <taxon>Ktedonobacterales</taxon>
        <taxon>Reticulibacteraceae</taxon>
        <taxon>Reticulibacter</taxon>
    </lineage>
</organism>
<dbReference type="InterPro" id="IPR009057">
    <property type="entry name" value="Homeodomain-like_sf"/>
</dbReference>
<feature type="domain" description="HTH tetR-type" evidence="3">
    <location>
        <begin position="14"/>
        <end position="74"/>
    </location>
</feature>
<dbReference type="PRINTS" id="PR00455">
    <property type="entry name" value="HTHTETR"/>
</dbReference>
<feature type="DNA-binding region" description="H-T-H motif" evidence="2">
    <location>
        <begin position="37"/>
        <end position="56"/>
    </location>
</feature>
<accession>A0A8J3ITY3</accession>
<dbReference type="Gene3D" id="1.10.357.10">
    <property type="entry name" value="Tetracycline Repressor, domain 2"/>
    <property type="match status" value="1"/>
</dbReference>
<reference evidence="4" key="1">
    <citation type="submission" date="2020-10" db="EMBL/GenBank/DDBJ databases">
        <title>Taxonomic study of unclassified bacteria belonging to the class Ktedonobacteria.</title>
        <authorList>
            <person name="Yabe S."/>
            <person name="Wang C.M."/>
            <person name="Zheng Y."/>
            <person name="Sakai Y."/>
            <person name="Cavaletti L."/>
            <person name="Monciardini P."/>
            <person name="Donadio S."/>
        </authorList>
    </citation>
    <scope>NUCLEOTIDE SEQUENCE</scope>
    <source>
        <strain evidence="4">ID150040</strain>
    </source>
</reference>
<sequence length="205" mass="23176">MSETQDPIQALLINARKTQILDAATKVFAEKGFHRATVKDIARTAGIADGTIYTYFANKTAVLVGLLNRLNETEQRAMHFEQGALQDTRSFMIAYLRQRLNFIFDNAEMMRAVLPEMLVNAELREIYLQQIIEPTVALGEHYYQSMIEQGQIRNIDPPLIVRSIAGTVLGLLIFSLLGDTQISERRDELPEVLTTLIFDGIHPPE</sequence>
<dbReference type="Proteomes" id="UP000597444">
    <property type="component" value="Unassembled WGS sequence"/>
</dbReference>
<dbReference type="PANTHER" id="PTHR30055:SF226">
    <property type="entry name" value="HTH-TYPE TRANSCRIPTIONAL REGULATOR PKSA"/>
    <property type="match status" value="1"/>
</dbReference>
<keyword evidence="5" id="KW-1185">Reference proteome</keyword>
<dbReference type="InterPro" id="IPR050109">
    <property type="entry name" value="HTH-type_TetR-like_transc_reg"/>
</dbReference>